<keyword evidence="2" id="KW-1185">Reference proteome</keyword>
<protein>
    <submittedName>
        <fullName evidence="1">Neprosin activation peptide domain-containing protein</fullName>
    </submittedName>
</protein>
<dbReference type="Proteomes" id="UP000827976">
    <property type="component" value="Chromosome 9"/>
</dbReference>
<sequence>MEYGKQLGSLNKISIKTIKDKYGEIYHCIIMYEQPAFNHPSLKNHTIQGDHNFIIIKYYLYIIYIEI</sequence>
<reference evidence="2" key="1">
    <citation type="journal article" date="2022" name="Nat. Commun.">
        <title>Chromosome evolution and the genetic basis of agronomically important traits in greater yam.</title>
        <authorList>
            <person name="Bredeson J.V."/>
            <person name="Lyons J.B."/>
            <person name="Oniyinde I.O."/>
            <person name="Okereke N.R."/>
            <person name="Kolade O."/>
            <person name="Nnabue I."/>
            <person name="Nwadili C.O."/>
            <person name="Hribova E."/>
            <person name="Parker M."/>
            <person name="Nwogha J."/>
            <person name="Shu S."/>
            <person name="Carlson J."/>
            <person name="Kariba R."/>
            <person name="Muthemba S."/>
            <person name="Knop K."/>
            <person name="Barton G.J."/>
            <person name="Sherwood A.V."/>
            <person name="Lopez-Montes A."/>
            <person name="Asiedu R."/>
            <person name="Jamnadass R."/>
            <person name="Muchugi A."/>
            <person name="Goodstein D."/>
            <person name="Egesi C.N."/>
            <person name="Featherston J."/>
            <person name="Asfaw A."/>
            <person name="Simpson G.G."/>
            <person name="Dolezel J."/>
            <person name="Hendre P.S."/>
            <person name="Van Deynze A."/>
            <person name="Kumar P.L."/>
            <person name="Obidiegwu J.E."/>
            <person name="Bhattacharjee R."/>
            <person name="Rokhsar D.S."/>
        </authorList>
    </citation>
    <scope>NUCLEOTIDE SEQUENCE [LARGE SCALE GENOMIC DNA]</scope>
    <source>
        <strain evidence="2">cv. TDa95/00328</strain>
    </source>
</reference>
<organism evidence="1 2">
    <name type="scientific">Dioscorea alata</name>
    <name type="common">Purple yam</name>
    <dbReference type="NCBI Taxonomy" id="55571"/>
    <lineage>
        <taxon>Eukaryota</taxon>
        <taxon>Viridiplantae</taxon>
        <taxon>Streptophyta</taxon>
        <taxon>Embryophyta</taxon>
        <taxon>Tracheophyta</taxon>
        <taxon>Spermatophyta</taxon>
        <taxon>Magnoliopsida</taxon>
        <taxon>Liliopsida</taxon>
        <taxon>Dioscoreales</taxon>
        <taxon>Dioscoreaceae</taxon>
        <taxon>Dioscorea</taxon>
    </lineage>
</organism>
<name>A0ACB7VE60_DIOAL</name>
<comment type="caution">
    <text evidence="1">The sequence shown here is derived from an EMBL/GenBank/DDBJ whole genome shotgun (WGS) entry which is preliminary data.</text>
</comment>
<gene>
    <name evidence="1" type="ORF">IHE45_09G024500</name>
</gene>
<accession>A0ACB7VE60</accession>
<evidence type="ECO:0000313" key="2">
    <source>
        <dbReference type="Proteomes" id="UP000827976"/>
    </source>
</evidence>
<proteinExistence type="predicted"/>
<dbReference type="EMBL" id="CM037019">
    <property type="protein sequence ID" value="KAH7671989.1"/>
    <property type="molecule type" value="Genomic_DNA"/>
</dbReference>
<evidence type="ECO:0000313" key="1">
    <source>
        <dbReference type="EMBL" id="KAH7671989.1"/>
    </source>
</evidence>